<evidence type="ECO:0000313" key="4">
    <source>
        <dbReference type="Proteomes" id="UP001597010"/>
    </source>
</evidence>
<evidence type="ECO:0000256" key="1">
    <source>
        <dbReference type="SAM" id="SignalP"/>
    </source>
</evidence>
<evidence type="ECO:0000313" key="3">
    <source>
        <dbReference type="EMBL" id="MFD0794732.1"/>
    </source>
</evidence>
<dbReference type="Pfam" id="PF20041">
    <property type="entry name" value="DUF6443"/>
    <property type="match status" value="1"/>
</dbReference>
<dbReference type="SUPFAM" id="SSF49899">
    <property type="entry name" value="Concanavalin A-like lectins/glucanases"/>
    <property type="match status" value="1"/>
</dbReference>
<dbReference type="PANTHER" id="PTHR32305">
    <property type="match status" value="1"/>
</dbReference>
<name>A0ABW3AUI8_9SPHI</name>
<gene>
    <name evidence="3" type="ORF">ACFQZX_13985</name>
</gene>
<organism evidence="3 4">
    <name type="scientific">Mucilaginibacter litoreus</name>
    <dbReference type="NCBI Taxonomy" id="1048221"/>
    <lineage>
        <taxon>Bacteria</taxon>
        <taxon>Pseudomonadati</taxon>
        <taxon>Bacteroidota</taxon>
        <taxon>Sphingobacteriia</taxon>
        <taxon>Sphingobacteriales</taxon>
        <taxon>Sphingobacteriaceae</taxon>
        <taxon>Mucilaginibacter</taxon>
    </lineage>
</organism>
<dbReference type="Proteomes" id="UP001597010">
    <property type="component" value="Unassembled WGS sequence"/>
</dbReference>
<reference evidence="4" key="1">
    <citation type="journal article" date="2019" name="Int. J. Syst. Evol. Microbiol.">
        <title>The Global Catalogue of Microorganisms (GCM) 10K type strain sequencing project: providing services to taxonomists for standard genome sequencing and annotation.</title>
        <authorList>
            <consortium name="The Broad Institute Genomics Platform"/>
            <consortium name="The Broad Institute Genome Sequencing Center for Infectious Disease"/>
            <person name="Wu L."/>
            <person name="Ma J."/>
        </authorList>
    </citation>
    <scope>NUCLEOTIDE SEQUENCE [LARGE SCALE GENOMIC DNA]</scope>
    <source>
        <strain evidence="4">CCUG 61484</strain>
    </source>
</reference>
<keyword evidence="4" id="KW-1185">Reference proteome</keyword>
<feature type="chain" id="PRO_5047541003" evidence="1">
    <location>
        <begin position="25"/>
        <end position="2833"/>
    </location>
</feature>
<feature type="domain" description="DUF6443" evidence="2">
    <location>
        <begin position="314"/>
        <end position="375"/>
    </location>
</feature>
<proteinExistence type="predicted"/>
<dbReference type="InterPro" id="IPR022385">
    <property type="entry name" value="Rhs_assc_core"/>
</dbReference>
<dbReference type="InterPro" id="IPR029058">
    <property type="entry name" value="AB_hydrolase_fold"/>
</dbReference>
<evidence type="ECO:0000259" key="2">
    <source>
        <dbReference type="Pfam" id="PF20041"/>
    </source>
</evidence>
<dbReference type="RefSeq" id="WP_377116367.1">
    <property type="nucleotide sequence ID" value="NZ_JBHTHZ010000013.1"/>
</dbReference>
<dbReference type="SUPFAM" id="SSF53474">
    <property type="entry name" value="alpha/beta-Hydrolases"/>
    <property type="match status" value="1"/>
</dbReference>
<sequence length="2833" mass="309225">MKRLKVYLALGFILLAFTASNAIAGVEPYTKSLNGPFTLPATLENADPLFLNNGTWATYQFRSVNNEIALRVNDNVRIASNFSYKVNVTVDCYNNPAQTSPAYSFSKELSINYDINQGVSYRGVSAHNFSGYYKVKITINSAGVINAGDQVPPAGAVVLKNSITIDRIYPFNLSAQTKLSTTSITAASKVLPLSWDVLAGAEEYDLEWTTLSAGDGNESIAQGLISYNSTALAQADLLFRNNATRITTAGHDHTISLVFNDDYLVARVRGVQYTLAGVRQTGAWSYELGTSAYAAWNIAANWQSPALNWQYSAAYAEEGKKKEVINYFDGTLRDRQTVTINTSDQVPVVAEKVYDVFGRPVASILPAPVSDGAAPTLHYFSALNKNTAGNTYGYLDISDPSAAGCEFLPGALSTTSGSSRYYSAVSDFKTFNNKSYQGYTPDAQGYPVAITQYTPDNTGRIRLQGGVGQPFQPGSGTPSRTTKYLYGKPEQWELDQLFGNDIGFADHYTKNTVIDPNYQISISYQNASGKTIATALTGAAPAGMDTLTSKIPVRWQTSTILKPEQFKFDGGALKLTASTTYMATVTGKDTIRFDLPQLVYTFSETAGLCGKCYYNVNVKVTDPCNAALPLANLNYEVGKKSNVATTCTPDGTYTNSIPLDITTIGEYNISFEFALNRQDVEAYTDTLFNRGQRAGVINSQWSFVKTRLQALDLTGLFSDCKTSRAQLGTLAAFSAMYGARISALGIDTTIFSSGEQAQYHSIVQQAYSSIDAHINSLDCDISPCLEKQKLMLKDVSPGGQYALFDSSGAALESDINVLYSKWRLVFPVLPATNATYIANKITRSDGSVLSVNDAAFTLTDLVTYWDEEWASGFLQYHPEYCKLQFCELNAVSGNWDGMISEIDKASDIFKIQSGLSYSYTNGAWLLTADPFFKAGGLGNSFLTSMQADLNQYSKRVLGLTTATVKSLSQYVDFNLYQGEGKWNDPAPVSCRVPDRDWSSYRAFYLQLKEKYYTKLRDSTSCAGKCPVGVANIAIPSDPSGVNAADFSVSETIAADIAAAQGSGNCTTAGKFITIAKKVGNVAANTYVFLHFPDIYALNLPAAVTLPSGAQKTFLCIPKNIPLSSITITEANTTGNVPTVYIPQNPLPTPIANQTLTNSNSSSSMTPNGNETGSDFYIYSYQPWSLNTAIVVIKIKPDRVYCQRNGIKVWLIAESKQNGGPPITHQYYKRIDIDPVYLSATVEVTVGNTTEYINGVTTSWSTALPTCTLPLGTVNGCASTLLTKSSRFDAELPTFFQPQDTTAANSRVIQQVKGIIQANCEANAERWMASLAPGLVGKPQATIDSLRNALITYCAANGDMNHIYGSSTAKPGVTNAYADFSAIIKMIALNGGDFTPTLNPWLLEGADRYDKPVTGAVSSTVYNSSAAIAQLLATEQAAATGTEAQFLYLQSKYGSAMTLTQAELGMLLSASASCNWVLPQPITLPSFLQPGNGGCITWTDYSNKKAALINSIPGLTSASTNYSTILTNYMNQQYGFTLSYADFQAFEANHTTLLCNATVNTEAPIDPYAEVQSRMEAAVSDGLSIYATYVTDQKNLIRNGYITTCAAAGPVVTNKAQAGNYHFTLYYYDQADNLMRTVPPEGVALLSDAEVAQVQQLRNGNDAASCGTAYTGPTSNTDVNTAFNNLETKLASGQNAAIELWLYNTDNSGNQLAKVTQDGKYLFQLNINNNTLGIDIFSSPAYGQFNNANRITVSLSTLPALEAWIHVVIQSTDLLKGKLLVYINGVKAPAVNNPLPAIYPDKLVTLKHMRIYGHLLYPAEIMNNAGNNCFMPLNTDAYWARFNVPAAGSETTVGTNSTQETNLKGIYPSHRLVTDYQYNATNQVVLQNSPDGGTNRFWYDQLSRLMVSQNDKQLAANNYSYTQYDALGRIIEVGQKTITNPGLPSPGYVNDLTTFNSGTNNTQITRTFYDSKDNLTGLGSLNTGLSQRNLRKRVVASTYRDTRTGNVINATYYDYDLDGNVANLYQQIGTLGIKQIGYEYDLISGKVNFVRYQEGKTDQFFYKYSYDAENRLTDAYSAPLASLRPFGTSDLLQETRAQDAHYEYYLHGPLARVELGPENGKVQGTDYAYTLQGWLKGINNQNLNATGANADMGADGSTGVHVSVAKDAIGFSLGYYGGDYSPVAGASAGAFAYPYLPTTGEYTGQNLYNGNISSATLAVRQAQLGNGAMTGYTYHYDQLNRLKMARQHTGISGNWDKSSITQLFGEQLTYDGNGNILTLNRHGSAATAGTIDSLVYNYNKDINGKLINNRLSYIADRITTSNYTGDLTTQSSGNYGYDVIGNLSKSTTEKLTSINWSVYGKILSISKATGNISYTYDASGNRVSKTLSGTTTWYVRDAQGNTIAVYDNAGGTQNWREQHLYGSSRLGMWTPNLNTGTGNTSNPVSEYGITGRKYYELSNHLGNVIATISDKRLQTGSGMPVAYLPDIINAQDYYSFGMIQPTRQFTATAAAKYRYGFNGKENDNEVKLDANGNQIAGAQQDYGMRIYDPRAGRFLSVDPISPQYPELTPYQFASNTPIQAIDQDGLEAFFVHGTESSNKRWFHPNDKSQTDFTLINGLLPMTRNTVADASFNWNRNVFNGFVNNDNIFGDDNHSINHLTNNNVSRAIAARDLVDHVMSYRRIHGIDTYNDKGQLIKMGDEPITFITHSHGGNVGIRAANILYDKFKVQSDLIAIAVPAFNGKNDPENPANARGVRRLINVWNRNDWVSGQIAPGSDDFYPVGPNSKVSRIEVDATKFYKWYQGIGAHSFDNNHMADFIRQVRENPNNQNLKKKP</sequence>
<dbReference type="Gene3D" id="2.180.10.10">
    <property type="entry name" value="RHS repeat-associated core"/>
    <property type="match status" value="1"/>
</dbReference>
<keyword evidence="1" id="KW-0732">Signal</keyword>
<dbReference type="InterPro" id="IPR050708">
    <property type="entry name" value="T6SS_VgrG/RHS"/>
</dbReference>
<protein>
    <submittedName>
        <fullName evidence="3">RHS repeat-associated core domain-containing protein</fullName>
    </submittedName>
</protein>
<dbReference type="NCBIfam" id="TIGR03696">
    <property type="entry name" value="Rhs_assc_core"/>
    <property type="match status" value="1"/>
</dbReference>
<dbReference type="InterPro" id="IPR013320">
    <property type="entry name" value="ConA-like_dom_sf"/>
</dbReference>
<dbReference type="InterPro" id="IPR011044">
    <property type="entry name" value="Quino_amine_DH_bsu"/>
</dbReference>
<accession>A0ABW3AUI8</accession>
<dbReference type="SUPFAM" id="SSF50969">
    <property type="entry name" value="YVTN repeat-like/Quinoprotein amine dehydrogenase"/>
    <property type="match status" value="1"/>
</dbReference>
<dbReference type="InterPro" id="IPR045619">
    <property type="entry name" value="DUF6443"/>
</dbReference>
<dbReference type="EMBL" id="JBHTHZ010000013">
    <property type="protein sequence ID" value="MFD0794732.1"/>
    <property type="molecule type" value="Genomic_DNA"/>
</dbReference>
<feature type="signal peptide" evidence="1">
    <location>
        <begin position="1"/>
        <end position="24"/>
    </location>
</feature>
<comment type="caution">
    <text evidence="3">The sequence shown here is derived from an EMBL/GenBank/DDBJ whole genome shotgun (WGS) entry which is preliminary data.</text>
</comment>
<dbReference type="PANTHER" id="PTHR32305:SF15">
    <property type="entry name" value="PROTEIN RHSA-RELATED"/>
    <property type="match status" value="1"/>
</dbReference>